<dbReference type="KEGG" id="haq:DU484_10005"/>
<proteinExistence type="predicted"/>
<feature type="compositionally biased region" description="Low complexity" evidence="1">
    <location>
        <begin position="39"/>
        <end position="57"/>
    </location>
</feature>
<dbReference type="EMBL" id="CP031150">
    <property type="protein sequence ID" value="AXG06780.1"/>
    <property type="molecule type" value="Genomic_DNA"/>
</dbReference>
<dbReference type="EMBL" id="CP031148">
    <property type="protein sequence ID" value="AXG10155.1"/>
    <property type="molecule type" value="Genomic_DNA"/>
</dbReference>
<dbReference type="PROSITE" id="PS51257">
    <property type="entry name" value="PROKAR_LIPOPROTEIN"/>
    <property type="match status" value="1"/>
</dbReference>
<evidence type="ECO:0000256" key="1">
    <source>
        <dbReference type="SAM" id="MobiDB-lite"/>
    </source>
</evidence>
<evidence type="ECO:0000313" key="4">
    <source>
        <dbReference type="Proteomes" id="UP000252985"/>
    </source>
</evidence>
<organism evidence="2 5">
    <name type="scientific">Haloplanus rubicundus</name>
    <dbReference type="NCBI Taxonomy" id="1547898"/>
    <lineage>
        <taxon>Archaea</taxon>
        <taxon>Methanobacteriati</taxon>
        <taxon>Methanobacteriota</taxon>
        <taxon>Stenosarchaea group</taxon>
        <taxon>Halobacteria</taxon>
        <taxon>Halobacteriales</taxon>
        <taxon>Haloferacaceae</taxon>
        <taxon>Haloplanus</taxon>
    </lineage>
</organism>
<reference evidence="2 5" key="2">
    <citation type="submission" date="2018-07" db="EMBL/GenBank/DDBJ databases">
        <title>Genome sequences of Haloplanus sp. CBA1113.</title>
        <authorList>
            <person name="Kim Y.B."/>
            <person name="Roh S.W."/>
        </authorList>
    </citation>
    <scope>NUCLEOTIDE SEQUENCE [LARGE SCALE GENOMIC DNA]</scope>
    <source>
        <strain evidence="2 5">CBA1113</strain>
    </source>
</reference>
<dbReference type="AlphaFoldDB" id="A0A345E3K8"/>
<accession>A0A345E3K8</accession>
<dbReference type="Proteomes" id="UP000252985">
    <property type="component" value="Chromosome"/>
</dbReference>
<dbReference type="Proteomes" id="UP000253273">
    <property type="component" value="Chromosome"/>
</dbReference>
<sequence>MPRVPRRRFLEAMSGVGTVALAGCSADGGDEPTGRSTVTETRTATATATETATATPTPRAPADEAVGFEAMLERTPTHPEMPDASFVWARYLNARELLADVEDENIDTHLREGWLGSGPPAHTAADAFELVHVQPGDLSNVTFGRGAYDPPAVVEGMVADGWERLGATEAYAYLGYGGYTAAIGDRYWVVVSDPDRARIEALVAAITADPLAGSLDEVDREAVGRATEERGNYLVVQRSVPGDYAAGIAIDYEPYRYPLGAMHYATGRESPSWQRVEHRFRTQITGEIQAGAFGEDFG</sequence>
<accession>A0A345ED83</accession>
<evidence type="ECO:0000313" key="5">
    <source>
        <dbReference type="Proteomes" id="UP000253273"/>
    </source>
</evidence>
<dbReference type="GeneID" id="37287313"/>
<evidence type="ECO:0000313" key="3">
    <source>
        <dbReference type="EMBL" id="AXG10155.1"/>
    </source>
</evidence>
<evidence type="ECO:0000313" key="2">
    <source>
        <dbReference type="EMBL" id="AXG06780.1"/>
    </source>
</evidence>
<name>A0A345E3K8_9EURY</name>
<dbReference type="KEGG" id="haj:DU500_10250"/>
<feature type="region of interest" description="Disordered" evidence="1">
    <location>
        <begin position="24"/>
        <end position="62"/>
    </location>
</feature>
<protein>
    <submittedName>
        <fullName evidence="2">Uncharacterized protein</fullName>
    </submittedName>
</protein>
<gene>
    <name evidence="3" type="ORF">DU484_10005</name>
    <name evidence="2" type="ORF">DU500_10250</name>
</gene>
<dbReference type="RefSeq" id="WP_114585914.1">
    <property type="nucleotide sequence ID" value="NZ_CP031148.1"/>
</dbReference>
<keyword evidence="5" id="KW-1185">Reference proteome</keyword>
<reference evidence="3 4" key="1">
    <citation type="submission" date="2018-07" db="EMBL/GenBank/DDBJ databases">
        <title>Genome sequences of Haloplanus sp. CBA1112.</title>
        <authorList>
            <person name="Kim Y.B."/>
            <person name="Roh S.W."/>
        </authorList>
    </citation>
    <scope>NUCLEOTIDE SEQUENCE [LARGE SCALE GENOMIC DNA]</scope>
    <source>
        <strain evidence="3 4">CBA1112</strain>
    </source>
</reference>
<dbReference type="OrthoDB" id="306587at2157"/>